<gene>
    <name evidence="1" type="ORF">D0Z08_16315</name>
</gene>
<evidence type="ECO:0000313" key="2">
    <source>
        <dbReference type="Proteomes" id="UP000283644"/>
    </source>
</evidence>
<dbReference type="EMBL" id="QXGH01000020">
    <property type="protein sequence ID" value="RHW25905.1"/>
    <property type="molecule type" value="Genomic_DNA"/>
</dbReference>
<evidence type="ECO:0000313" key="1">
    <source>
        <dbReference type="EMBL" id="RHW25905.1"/>
    </source>
</evidence>
<name>A0A417XZX8_9ACTN</name>
<keyword evidence="2" id="KW-1185">Reference proteome</keyword>
<dbReference type="RefSeq" id="WP_118926316.1">
    <property type="nucleotide sequence ID" value="NZ_QXGH01000020.1"/>
</dbReference>
<proteinExistence type="predicted"/>
<accession>A0A417XZX8</accession>
<organism evidence="1 2">
    <name type="scientific">Nocardioides immobilis</name>
    <dbReference type="NCBI Taxonomy" id="2049295"/>
    <lineage>
        <taxon>Bacteria</taxon>
        <taxon>Bacillati</taxon>
        <taxon>Actinomycetota</taxon>
        <taxon>Actinomycetes</taxon>
        <taxon>Propionibacteriales</taxon>
        <taxon>Nocardioidaceae</taxon>
        <taxon>Nocardioides</taxon>
    </lineage>
</organism>
<comment type="caution">
    <text evidence="1">The sequence shown here is derived from an EMBL/GenBank/DDBJ whole genome shotgun (WGS) entry which is preliminary data.</text>
</comment>
<protein>
    <submittedName>
        <fullName evidence="1">Uncharacterized protein</fullName>
    </submittedName>
</protein>
<dbReference type="AlphaFoldDB" id="A0A417XZX8"/>
<reference evidence="1 2" key="1">
    <citation type="submission" date="2018-09" db="EMBL/GenBank/DDBJ databases">
        <title>Genome sequencing of Nocardioides immobilis CCTCC AB 2017083 for comparison to Nocardioides silvaticus.</title>
        <authorList>
            <person name="Li C."/>
            <person name="Wang G."/>
        </authorList>
    </citation>
    <scope>NUCLEOTIDE SEQUENCE [LARGE SCALE GENOMIC DNA]</scope>
    <source>
        <strain evidence="1 2">CCTCC AB 2017083</strain>
    </source>
</reference>
<dbReference type="Proteomes" id="UP000283644">
    <property type="component" value="Unassembled WGS sequence"/>
</dbReference>
<sequence>MTDTSGRQRFLAKSSRSDRDVWMNGHDLPLAMAVWLGRDTDKRILKLLATDKKIQASIVGGLCDLVTLLAEAVADSHPEARDRRDAVRAIVGGHYPELAD</sequence>